<accession>A0A8R1XYU5</accession>
<dbReference type="AlphaFoldDB" id="A0A8R1XYU5"/>
<name>A0A8R1XYU5_ONCVO</name>
<keyword evidence="2" id="KW-1185">Reference proteome</keyword>
<dbReference type="EnsemblMetazoa" id="OVOC313.1">
    <property type="protein sequence ID" value="OVOC313.1"/>
    <property type="gene ID" value="WBGene00237122"/>
</dbReference>
<dbReference type="Proteomes" id="UP000024404">
    <property type="component" value="Unassembled WGS sequence"/>
</dbReference>
<protein>
    <submittedName>
        <fullName evidence="1">Uncharacterized protein</fullName>
    </submittedName>
</protein>
<reference evidence="2" key="1">
    <citation type="submission" date="2013-10" db="EMBL/GenBank/DDBJ databases">
        <title>Genome sequencing of Onchocerca volvulus.</title>
        <authorList>
            <person name="Cotton J."/>
            <person name="Tsai J."/>
            <person name="Stanley E."/>
            <person name="Tracey A."/>
            <person name="Holroyd N."/>
            <person name="Lustigman S."/>
            <person name="Berriman M."/>
        </authorList>
    </citation>
    <scope>NUCLEOTIDE SEQUENCE</scope>
</reference>
<evidence type="ECO:0000313" key="1">
    <source>
        <dbReference type="EnsemblMetazoa" id="OVOC313.1"/>
    </source>
</evidence>
<evidence type="ECO:0000313" key="2">
    <source>
        <dbReference type="Proteomes" id="UP000024404"/>
    </source>
</evidence>
<reference evidence="1" key="2">
    <citation type="submission" date="2022-06" db="UniProtKB">
        <authorList>
            <consortium name="EnsemblMetazoa"/>
        </authorList>
    </citation>
    <scope>IDENTIFICATION</scope>
</reference>
<proteinExistence type="predicted"/>
<dbReference type="EMBL" id="CMVM020000020">
    <property type="status" value="NOT_ANNOTATED_CDS"/>
    <property type="molecule type" value="Genomic_DNA"/>
</dbReference>
<organism evidence="1 2">
    <name type="scientific">Onchocerca volvulus</name>
    <dbReference type="NCBI Taxonomy" id="6282"/>
    <lineage>
        <taxon>Eukaryota</taxon>
        <taxon>Metazoa</taxon>
        <taxon>Ecdysozoa</taxon>
        <taxon>Nematoda</taxon>
        <taxon>Chromadorea</taxon>
        <taxon>Rhabditida</taxon>
        <taxon>Spirurina</taxon>
        <taxon>Spiruromorpha</taxon>
        <taxon>Filarioidea</taxon>
        <taxon>Onchocercidae</taxon>
        <taxon>Onchocerca</taxon>
    </lineage>
</organism>
<sequence>MNEPEKLHVVNRQMITSDRYSMIDCSYIKKYCVERKEQYI</sequence>